<dbReference type="PROSITE" id="PS00483">
    <property type="entry name" value="DIHYDROOROTASE_2"/>
    <property type="match status" value="1"/>
</dbReference>
<gene>
    <name evidence="5" type="ORF">IPA_00540</name>
</gene>
<evidence type="ECO:0000256" key="2">
    <source>
        <dbReference type="ARBA" id="ARBA00022723"/>
    </source>
</evidence>
<keyword evidence="3" id="KW-0378">Hydrolase</keyword>
<dbReference type="Gene3D" id="3.20.20.140">
    <property type="entry name" value="Metal-dependent hydrolases"/>
    <property type="match status" value="1"/>
</dbReference>
<dbReference type="GO" id="GO:0004038">
    <property type="term" value="F:allantoinase activity"/>
    <property type="evidence" value="ECO:0007669"/>
    <property type="project" value="TreeGrafter"/>
</dbReference>
<dbReference type="InterPro" id="IPR011059">
    <property type="entry name" value="Metal-dep_hydrolase_composite"/>
</dbReference>
<dbReference type="KEGG" id="ipc:IPA_00540"/>
<dbReference type="Proteomes" id="UP001063698">
    <property type="component" value="Chromosome"/>
</dbReference>
<evidence type="ECO:0000313" key="5">
    <source>
        <dbReference type="EMBL" id="UXD21142.1"/>
    </source>
</evidence>
<dbReference type="SUPFAM" id="SSF51338">
    <property type="entry name" value="Composite domain of metallo-dependent hydrolases"/>
    <property type="match status" value="1"/>
</dbReference>
<dbReference type="InterPro" id="IPR006680">
    <property type="entry name" value="Amidohydro-rel"/>
</dbReference>
<dbReference type="PANTHER" id="PTHR43668:SF2">
    <property type="entry name" value="ALLANTOINASE"/>
    <property type="match status" value="1"/>
</dbReference>
<dbReference type="InterPro" id="IPR002195">
    <property type="entry name" value="Dihydroorotase_CS"/>
</dbReference>
<organism evidence="5 6">
    <name type="scientific">Ignicoccus pacificus DSM 13166</name>
    <dbReference type="NCBI Taxonomy" id="940294"/>
    <lineage>
        <taxon>Archaea</taxon>
        <taxon>Thermoproteota</taxon>
        <taxon>Thermoprotei</taxon>
        <taxon>Desulfurococcales</taxon>
        <taxon>Desulfurococcaceae</taxon>
        <taxon>Ignicoccus</taxon>
    </lineage>
</organism>
<feature type="domain" description="Amidohydrolase-related" evidence="4">
    <location>
        <begin position="55"/>
        <end position="115"/>
    </location>
</feature>
<dbReference type="EMBL" id="CP006868">
    <property type="protein sequence ID" value="UXD21142.1"/>
    <property type="molecule type" value="Genomic_DNA"/>
</dbReference>
<dbReference type="GO" id="GO:0006145">
    <property type="term" value="P:purine nucleobase catabolic process"/>
    <property type="evidence" value="ECO:0007669"/>
    <property type="project" value="TreeGrafter"/>
</dbReference>
<name>A0A977K8W6_9CREN</name>
<protein>
    <submittedName>
        <fullName evidence="5">Dihydroorotase</fullName>
    </submittedName>
</protein>
<dbReference type="InterPro" id="IPR032466">
    <property type="entry name" value="Metal_Hydrolase"/>
</dbReference>
<sequence length="413" mass="46508">MRNLTKGCEVGFKGKTLIDGELREVTLISKGEILEVRSSSPPCPCEICIKENDLIALPGMIDIHIHARDWNLSYKETIESATRAALRGGVVAVFDMPNTSPKVDTFERVKKRIEDFNEKSYVDFGVYSALPPSEEELRRVLGLPIAGIKLFPEDYRRAEMLRDANVFTIVHPEWPDMIKESPNPGERSYTRNPLAELEAVKRLSFLKNVHFTHVSFPEAVREARRRRKSFDSTPHHLLLNSRRERELGCYSKVNPPLRSESVQRELLEEFLRSPWIISTDHAPHAPYEKDRDFLSCPSGFPGLEVALPKLLSLVKTGLITLKDVVWSYSEGPAKLMGLWPKLGALKSGSLASFTIVRLSSKTLNPLEFESKAKFSPFEGTPVGEVVATVIRGTLAYHEGSFKKPQARNIVELA</sequence>
<dbReference type="Pfam" id="PF01979">
    <property type="entry name" value="Amidohydro_1"/>
    <property type="match status" value="2"/>
</dbReference>
<keyword evidence="6" id="KW-1185">Reference proteome</keyword>
<evidence type="ECO:0000313" key="6">
    <source>
        <dbReference type="Proteomes" id="UP001063698"/>
    </source>
</evidence>
<evidence type="ECO:0000259" key="4">
    <source>
        <dbReference type="Pfam" id="PF01979"/>
    </source>
</evidence>
<dbReference type="GO" id="GO:0005737">
    <property type="term" value="C:cytoplasm"/>
    <property type="evidence" value="ECO:0007669"/>
    <property type="project" value="TreeGrafter"/>
</dbReference>
<dbReference type="GO" id="GO:0046872">
    <property type="term" value="F:metal ion binding"/>
    <property type="evidence" value="ECO:0007669"/>
    <property type="project" value="UniProtKB-KW"/>
</dbReference>
<evidence type="ECO:0000256" key="3">
    <source>
        <dbReference type="ARBA" id="ARBA00022801"/>
    </source>
</evidence>
<dbReference type="PANTHER" id="PTHR43668">
    <property type="entry name" value="ALLANTOINASE"/>
    <property type="match status" value="1"/>
</dbReference>
<evidence type="ECO:0000256" key="1">
    <source>
        <dbReference type="ARBA" id="ARBA00001947"/>
    </source>
</evidence>
<proteinExistence type="predicted"/>
<comment type="cofactor">
    <cofactor evidence="1">
        <name>Zn(2+)</name>
        <dbReference type="ChEBI" id="CHEBI:29105"/>
    </cofactor>
</comment>
<keyword evidence="2" id="KW-0479">Metal-binding</keyword>
<dbReference type="InterPro" id="IPR050138">
    <property type="entry name" value="DHOase/Allantoinase_Hydrolase"/>
</dbReference>
<dbReference type="SUPFAM" id="SSF51556">
    <property type="entry name" value="Metallo-dependent hydrolases"/>
    <property type="match status" value="1"/>
</dbReference>
<dbReference type="AlphaFoldDB" id="A0A977K8W6"/>
<accession>A0A977K8W6</accession>
<feature type="domain" description="Amidohydrolase-related" evidence="4">
    <location>
        <begin position="264"/>
        <end position="393"/>
    </location>
</feature>
<reference evidence="5" key="1">
    <citation type="submission" date="2013-11" db="EMBL/GenBank/DDBJ databases">
        <title>Comparative genomics of Ignicoccus.</title>
        <authorList>
            <person name="Podar M."/>
        </authorList>
    </citation>
    <scope>NUCLEOTIDE SEQUENCE</scope>
    <source>
        <strain evidence="5">DSM 13166</strain>
    </source>
</reference>